<dbReference type="HOGENOM" id="CLU_073196_2_0_1"/>
<keyword evidence="3" id="KW-1185">Reference proteome</keyword>
<dbReference type="PANTHER" id="PTHR31903">
    <property type="entry name" value="F12F1.11-RELATED"/>
    <property type="match status" value="1"/>
</dbReference>
<evidence type="ECO:0000313" key="2">
    <source>
        <dbReference type="EMBL" id="ERM96941.1"/>
    </source>
</evidence>
<evidence type="ECO:0000313" key="3">
    <source>
        <dbReference type="Proteomes" id="UP000017836"/>
    </source>
</evidence>
<reference evidence="3" key="1">
    <citation type="journal article" date="2013" name="Science">
        <title>The Amborella genome and the evolution of flowering plants.</title>
        <authorList>
            <consortium name="Amborella Genome Project"/>
        </authorList>
    </citation>
    <scope>NUCLEOTIDE SEQUENCE [LARGE SCALE GENOMIC DNA]</scope>
</reference>
<feature type="region of interest" description="Disordered" evidence="1">
    <location>
        <begin position="107"/>
        <end position="158"/>
    </location>
</feature>
<gene>
    <name evidence="2" type="ORF">AMTR_s00074p00149560</name>
</gene>
<feature type="compositionally biased region" description="Basic and acidic residues" evidence="1">
    <location>
        <begin position="115"/>
        <end position="137"/>
    </location>
</feature>
<dbReference type="eggNOG" id="ENOG502RZYD">
    <property type="taxonomic scope" value="Eukaryota"/>
</dbReference>
<dbReference type="Gramene" id="ERM96941">
    <property type="protein sequence ID" value="ERM96941"/>
    <property type="gene ID" value="AMTR_s00074p00149560"/>
</dbReference>
<dbReference type="EMBL" id="KI396637">
    <property type="protein sequence ID" value="ERM96941.1"/>
    <property type="molecule type" value="Genomic_DNA"/>
</dbReference>
<dbReference type="Proteomes" id="UP000017836">
    <property type="component" value="Unassembled WGS sequence"/>
</dbReference>
<sequence>MKKNRGTKVHPTPWRPQNPDPLRALPSAILALALALGPEDQKVLAYLLARSPEPNIEPTKPLGPHPPLFECSCFSCYTIYWARWDSSKDKHLIHDILDEVESLRVKKMAKPKGRERREKKGKGGERVVREEEERERVSSLGLERESDEEDGVESGGGRSLVRRVGEGVVGFVGMNLWGLWNPSV</sequence>
<protein>
    <submittedName>
        <fullName evidence="2">Uncharacterized protein</fullName>
    </submittedName>
</protein>
<organism evidence="2 3">
    <name type="scientific">Amborella trichopoda</name>
    <dbReference type="NCBI Taxonomy" id="13333"/>
    <lineage>
        <taxon>Eukaryota</taxon>
        <taxon>Viridiplantae</taxon>
        <taxon>Streptophyta</taxon>
        <taxon>Embryophyta</taxon>
        <taxon>Tracheophyta</taxon>
        <taxon>Spermatophyta</taxon>
        <taxon>Magnoliopsida</taxon>
        <taxon>Amborellales</taxon>
        <taxon>Amborellaceae</taxon>
        <taxon>Amborella</taxon>
    </lineage>
</organism>
<accession>W1NMY1</accession>
<name>W1NMY1_AMBTC</name>
<dbReference type="AlphaFoldDB" id="W1NMY1"/>
<dbReference type="OMA" id="HSPLFLC"/>
<proteinExistence type="predicted"/>
<feature type="region of interest" description="Disordered" evidence="1">
    <location>
        <begin position="1"/>
        <end position="20"/>
    </location>
</feature>
<dbReference type="PANTHER" id="PTHR31903:SF6">
    <property type="entry name" value="F12F1.11-RELATED"/>
    <property type="match status" value="1"/>
</dbReference>
<evidence type="ECO:0000256" key="1">
    <source>
        <dbReference type="SAM" id="MobiDB-lite"/>
    </source>
</evidence>